<dbReference type="Gene3D" id="3.40.30.10">
    <property type="entry name" value="Glutaredoxin"/>
    <property type="match status" value="1"/>
</dbReference>
<accession>A0ABD2IGJ0</accession>
<evidence type="ECO:0000313" key="7">
    <source>
        <dbReference type="EMBL" id="KAL3078222.1"/>
    </source>
</evidence>
<keyword evidence="8" id="KW-1185">Reference proteome</keyword>
<evidence type="ECO:0000256" key="1">
    <source>
        <dbReference type="ARBA" id="ARBA00001974"/>
    </source>
</evidence>
<evidence type="ECO:0000256" key="3">
    <source>
        <dbReference type="ARBA" id="ARBA00023002"/>
    </source>
</evidence>
<dbReference type="SUPFAM" id="SSF51905">
    <property type="entry name" value="FAD/NAD(P)-binding domain"/>
    <property type="match status" value="1"/>
</dbReference>
<name>A0ABD2IGJ0_HETSC</name>
<dbReference type="EMBL" id="JBICCN010000315">
    <property type="protein sequence ID" value="KAL3078222.1"/>
    <property type="molecule type" value="Genomic_DNA"/>
</dbReference>
<dbReference type="Pfam" id="PF02852">
    <property type="entry name" value="Pyr_redox_dim"/>
    <property type="match status" value="1"/>
</dbReference>
<dbReference type="InterPro" id="IPR004099">
    <property type="entry name" value="Pyr_nucl-diS_OxRdtase_dimer"/>
</dbReference>
<proteinExistence type="inferred from homology"/>
<evidence type="ECO:0000256" key="2">
    <source>
        <dbReference type="ARBA" id="ARBA00007532"/>
    </source>
</evidence>
<keyword evidence="5" id="KW-0676">Redox-active center</keyword>
<dbReference type="AlphaFoldDB" id="A0ABD2IGJ0"/>
<organism evidence="7 8">
    <name type="scientific">Heterodera schachtii</name>
    <name type="common">Sugarbeet cyst nematode worm</name>
    <name type="synonym">Tylenchus schachtii</name>
    <dbReference type="NCBI Taxonomy" id="97005"/>
    <lineage>
        <taxon>Eukaryota</taxon>
        <taxon>Metazoa</taxon>
        <taxon>Ecdysozoa</taxon>
        <taxon>Nematoda</taxon>
        <taxon>Chromadorea</taxon>
        <taxon>Rhabditida</taxon>
        <taxon>Tylenchina</taxon>
        <taxon>Tylenchomorpha</taxon>
        <taxon>Tylenchoidea</taxon>
        <taxon>Heteroderidae</taxon>
        <taxon>Heteroderinae</taxon>
        <taxon>Heterodera</taxon>
    </lineage>
</organism>
<dbReference type="PANTHER" id="PTHR42737:SF6">
    <property type="entry name" value="THIOREDOXIN-DISULFIDE REDUCTASE"/>
    <property type="match status" value="1"/>
</dbReference>
<keyword evidence="3" id="KW-0560">Oxidoreductase</keyword>
<comment type="similarity">
    <text evidence="2">Belongs to the class-I pyridine nucleotide-disulfide oxidoreductase family.</text>
</comment>
<dbReference type="GO" id="GO:0016491">
    <property type="term" value="F:oxidoreductase activity"/>
    <property type="evidence" value="ECO:0007669"/>
    <property type="project" value="UniProtKB-KW"/>
</dbReference>
<dbReference type="Gene3D" id="3.50.50.60">
    <property type="entry name" value="FAD/NAD(P)-binding domain"/>
    <property type="match status" value="2"/>
</dbReference>
<dbReference type="SUPFAM" id="SSF52833">
    <property type="entry name" value="Thioredoxin-like"/>
    <property type="match status" value="1"/>
</dbReference>
<sequence length="695" mass="76689">MHKVSALFTTQRDRNCGGKTNGVPSMAPPHHVASSPALFEHAANSNGKIPLGDDGISLCTIFKLIAQKRICVVRRAGSDVDQQISSLITSAFRAVGRAPPSDGSSTAHFLSVDHHCAGKMLDRVGRRGLPLIFLNGDCVGGLAELKQMTRNGFLVESLCPHDFDLAVIGSGEGNTVAERAVGAALKLGKRVALVEVKQTSGRKGRSNAFVDAQIAKQMANQAALMRHSIEEAQRNGWTVEYSGDGKINFGLDWQYVREAIEQETKQKREWTQKAFERGKVQTFPTTACHFSGSHQLSFCHQLTDSDSAQNKLAKLSADKFLLVPKSEAKVLENVPGAKEFCISNDELFTLEHNPGTTLFFCDDEADPQILESAAILRALGNEVTVMTNTYSPSGRGKDTSKLECFDSEFILSIKDKLCQLGIRFFISLPTKFERLREPSEDKSAILRVYATKAWSKSAEKGAPGDWTPFVEEFNTVVISVGRRPHLTDGFVLDNLAFGTSKFPNSPSISDSINGTMNGTTSRRISLSSELLQAPNVYGIGDLRMEHRWRGETTPQGQSEEGNCQRVQKLLRKMYEAEFETMDTADSPIVSRTMLIPPMEYSCCGLNEEEMERKWGRHLTRVYRDGEVPITAERAKMICVMKGTDQRKKELVVGLHIIGPKANQLISGYALAMKLGLTKCQMEQDNWHKTTAAFGK</sequence>
<gene>
    <name evidence="7" type="ORF">niasHS_012109</name>
</gene>
<dbReference type="InterPro" id="IPR036249">
    <property type="entry name" value="Thioredoxin-like_sf"/>
</dbReference>
<dbReference type="InterPro" id="IPR036188">
    <property type="entry name" value="FAD/NAD-bd_sf"/>
</dbReference>
<evidence type="ECO:0000256" key="4">
    <source>
        <dbReference type="ARBA" id="ARBA00023157"/>
    </source>
</evidence>
<dbReference type="PRINTS" id="PR00411">
    <property type="entry name" value="PNDRDTASEI"/>
</dbReference>
<dbReference type="PANTHER" id="PTHR42737">
    <property type="entry name" value="GLUTATHIONE REDUCTASE"/>
    <property type="match status" value="1"/>
</dbReference>
<evidence type="ECO:0000256" key="5">
    <source>
        <dbReference type="ARBA" id="ARBA00023284"/>
    </source>
</evidence>
<comment type="cofactor">
    <cofactor evidence="1">
        <name>FAD</name>
        <dbReference type="ChEBI" id="CHEBI:57692"/>
    </cofactor>
</comment>
<dbReference type="InterPro" id="IPR046952">
    <property type="entry name" value="GSHR/TRXR-like"/>
</dbReference>
<protein>
    <recommendedName>
        <fullName evidence="6">Pyridine nucleotide-disulphide oxidoreductase dimerisation domain-containing protein</fullName>
    </recommendedName>
</protein>
<dbReference type="SUPFAM" id="SSF55424">
    <property type="entry name" value="FAD/NAD-linked reductases, dimerisation (C-terminal) domain"/>
    <property type="match status" value="1"/>
</dbReference>
<comment type="caution">
    <text evidence="7">The sequence shown here is derived from an EMBL/GenBank/DDBJ whole genome shotgun (WGS) entry which is preliminary data.</text>
</comment>
<evidence type="ECO:0000259" key="6">
    <source>
        <dbReference type="Pfam" id="PF02852"/>
    </source>
</evidence>
<keyword evidence="4" id="KW-1015">Disulfide bond</keyword>
<dbReference type="Gene3D" id="3.30.390.30">
    <property type="match status" value="1"/>
</dbReference>
<dbReference type="Proteomes" id="UP001620645">
    <property type="component" value="Unassembled WGS sequence"/>
</dbReference>
<dbReference type="InterPro" id="IPR016156">
    <property type="entry name" value="FAD/NAD-linked_Rdtase_dimer_sf"/>
</dbReference>
<reference evidence="7 8" key="1">
    <citation type="submission" date="2024-10" db="EMBL/GenBank/DDBJ databases">
        <authorList>
            <person name="Kim D."/>
        </authorList>
    </citation>
    <scope>NUCLEOTIDE SEQUENCE [LARGE SCALE GENOMIC DNA]</scope>
    <source>
        <strain evidence="7">Taebaek</strain>
    </source>
</reference>
<feature type="domain" description="Pyridine nucleotide-disulphide oxidoreductase dimerisation" evidence="6">
    <location>
        <begin position="597"/>
        <end position="683"/>
    </location>
</feature>
<evidence type="ECO:0000313" key="8">
    <source>
        <dbReference type="Proteomes" id="UP001620645"/>
    </source>
</evidence>